<evidence type="ECO:0000313" key="3">
    <source>
        <dbReference type="EMBL" id="AWB47205.1"/>
    </source>
</evidence>
<dbReference type="Pfam" id="PF01321">
    <property type="entry name" value="Creatinase_N"/>
    <property type="match status" value="1"/>
</dbReference>
<dbReference type="Gene3D" id="3.40.350.10">
    <property type="entry name" value="Creatinase/prolidase N-terminal domain"/>
    <property type="match status" value="1"/>
</dbReference>
<evidence type="ECO:0000259" key="1">
    <source>
        <dbReference type="Pfam" id="PF00557"/>
    </source>
</evidence>
<dbReference type="OrthoDB" id="9803194at2"/>
<dbReference type="InterPro" id="IPR000587">
    <property type="entry name" value="Creatinase_N"/>
</dbReference>
<reference evidence="3 4" key="1">
    <citation type="submission" date="2018-04" db="EMBL/GenBank/DDBJ databases">
        <title>Genome sequencing of Gemmobacter.</title>
        <authorList>
            <person name="Yi H."/>
            <person name="Baek M.-G."/>
        </authorList>
    </citation>
    <scope>NUCLEOTIDE SEQUENCE [LARGE SCALE GENOMIC DNA]</scope>
    <source>
        <strain evidence="3 4">HYN0069</strain>
    </source>
</reference>
<dbReference type="InterPro" id="IPR036005">
    <property type="entry name" value="Creatinase/aminopeptidase-like"/>
</dbReference>
<dbReference type="InterPro" id="IPR050659">
    <property type="entry name" value="Peptidase_M24B"/>
</dbReference>
<dbReference type="SUPFAM" id="SSF53092">
    <property type="entry name" value="Creatinase/prolidase N-terminal domain"/>
    <property type="match status" value="1"/>
</dbReference>
<dbReference type="InterPro" id="IPR000994">
    <property type="entry name" value="Pept_M24"/>
</dbReference>
<sequence>MTHDMLHVLEWHNGAKGYAPFSDLEMDRRQTAMRDWMDISEVDAALFTSPQCILYFAGWMHRPFGRKYGMVLTRTAGTTISAGVDGGQAWRHSYGPNVTYTDWRRDNFYRAVRQLTAGVKRLAIEFDHVSLDFRRLLDAALPGVEMVDLSLPAMWLRTVKSPEEQDLLRKGAKIAEIGFSEAIGRVAGGVPEFEVATAATTAMIAASSDAFPHIEPMESWTWFQSGINTDGGHNPVTNRRIARGDILSLTCCPMLFGYSVALGRTLFCGHVDDASLALWEKNLAVHRRAIELVRPGAKCNEIAAELNEMYRNWGLLRQRSCGYGHSAGVTGPFFGREQAVDLREDVQTELQAGMAVSVGPMILSPAGSAGAGGYHETDLLIVTSEGAERLTSAPMGPAHNVVG</sequence>
<evidence type="ECO:0000259" key="2">
    <source>
        <dbReference type="Pfam" id="PF01321"/>
    </source>
</evidence>
<dbReference type="PANTHER" id="PTHR46112">
    <property type="entry name" value="AMINOPEPTIDASE"/>
    <property type="match status" value="1"/>
</dbReference>
<dbReference type="SUPFAM" id="SSF55920">
    <property type="entry name" value="Creatinase/aminopeptidase"/>
    <property type="match status" value="1"/>
</dbReference>
<evidence type="ECO:0000313" key="4">
    <source>
        <dbReference type="Proteomes" id="UP000244496"/>
    </source>
</evidence>
<feature type="domain" description="Peptidase M24" evidence="1">
    <location>
        <begin position="167"/>
        <end position="383"/>
    </location>
</feature>
<proteinExistence type="predicted"/>
<accession>A0A2S0UHD5</accession>
<dbReference type="Proteomes" id="UP000244496">
    <property type="component" value="Chromosome"/>
</dbReference>
<dbReference type="Pfam" id="PF00557">
    <property type="entry name" value="Peptidase_M24"/>
    <property type="match status" value="1"/>
</dbReference>
<protein>
    <submittedName>
        <fullName evidence="3">Creatininase</fullName>
    </submittedName>
</protein>
<dbReference type="EMBL" id="CP028918">
    <property type="protein sequence ID" value="AWB47205.1"/>
    <property type="molecule type" value="Genomic_DNA"/>
</dbReference>
<dbReference type="InterPro" id="IPR029149">
    <property type="entry name" value="Creatin/AminoP/Spt16_N"/>
</dbReference>
<keyword evidence="4" id="KW-1185">Reference proteome</keyword>
<dbReference type="AlphaFoldDB" id="A0A2S0UHD5"/>
<dbReference type="PANTHER" id="PTHR46112:SF2">
    <property type="entry name" value="XAA-PRO AMINOPEPTIDASE P-RELATED"/>
    <property type="match status" value="1"/>
</dbReference>
<dbReference type="KEGG" id="geh:HYN69_00620"/>
<feature type="domain" description="Creatinase N-terminal" evidence="2">
    <location>
        <begin position="29"/>
        <end position="159"/>
    </location>
</feature>
<gene>
    <name evidence="3" type="ORF">HYN69_00620</name>
</gene>
<name>A0A2S0UHD5_9RHOB</name>
<dbReference type="Gene3D" id="3.90.230.10">
    <property type="entry name" value="Creatinase/methionine aminopeptidase superfamily"/>
    <property type="match status" value="1"/>
</dbReference>
<organism evidence="3 4">
    <name type="scientific">Paragemmobacter aquarius</name>
    <dbReference type="NCBI Taxonomy" id="2169400"/>
    <lineage>
        <taxon>Bacteria</taxon>
        <taxon>Pseudomonadati</taxon>
        <taxon>Pseudomonadota</taxon>
        <taxon>Alphaproteobacteria</taxon>
        <taxon>Rhodobacterales</taxon>
        <taxon>Paracoccaceae</taxon>
        <taxon>Paragemmobacter</taxon>
    </lineage>
</organism>
<dbReference type="RefSeq" id="WP_108434034.1">
    <property type="nucleotide sequence ID" value="NZ_CP028918.1"/>
</dbReference>